<dbReference type="CDD" id="cd06170">
    <property type="entry name" value="LuxR_C_like"/>
    <property type="match status" value="1"/>
</dbReference>
<dbReference type="PROSITE" id="PS50043">
    <property type="entry name" value="HTH_LUXR_2"/>
    <property type="match status" value="1"/>
</dbReference>
<dbReference type="InterPro" id="IPR000792">
    <property type="entry name" value="Tscrpt_reg_LuxR_C"/>
</dbReference>
<keyword evidence="1" id="KW-0805">Transcription regulation</keyword>
<name>A0ABT6YE20_9BACT</name>
<organism evidence="5 6">
    <name type="scientific">Flectobacillus roseus</name>
    <dbReference type="NCBI Taxonomy" id="502259"/>
    <lineage>
        <taxon>Bacteria</taxon>
        <taxon>Pseudomonadati</taxon>
        <taxon>Bacteroidota</taxon>
        <taxon>Cytophagia</taxon>
        <taxon>Cytophagales</taxon>
        <taxon>Flectobacillaceae</taxon>
        <taxon>Flectobacillus</taxon>
    </lineage>
</organism>
<gene>
    <name evidence="5" type="ORF">QM524_21655</name>
</gene>
<reference evidence="5 6" key="1">
    <citation type="submission" date="2023-05" db="EMBL/GenBank/DDBJ databases">
        <title>Novel species of genus Flectobacillus isolated from stream in China.</title>
        <authorList>
            <person name="Lu H."/>
        </authorList>
    </citation>
    <scope>NUCLEOTIDE SEQUENCE [LARGE SCALE GENOMIC DNA]</scope>
    <source>
        <strain evidence="5 6">KCTC 42575</strain>
    </source>
</reference>
<evidence type="ECO:0000259" key="4">
    <source>
        <dbReference type="PROSITE" id="PS50043"/>
    </source>
</evidence>
<dbReference type="Gene3D" id="3.30.450.20">
    <property type="entry name" value="PAS domain"/>
    <property type="match status" value="1"/>
</dbReference>
<feature type="domain" description="HTH luxR-type" evidence="4">
    <location>
        <begin position="191"/>
        <end position="256"/>
    </location>
</feature>
<dbReference type="Gene3D" id="1.10.10.10">
    <property type="entry name" value="Winged helix-like DNA-binding domain superfamily/Winged helix DNA-binding domain"/>
    <property type="match status" value="1"/>
</dbReference>
<dbReference type="InterPro" id="IPR016032">
    <property type="entry name" value="Sig_transdc_resp-reg_C-effctor"/>
</dbReference>
<dbReference type="PANTHER" id="PTHR44688">
    <property type="entry name" value="DNA-BINDING TRANSCRIPTIONAL ACTIVATOR DEVR_DOSR"/>
    <property type="match status" value="1"/>
</dbReference>
<keyword evidence="3" id="KW-0804">Transcription</keyword>
<accession>A0ABT6YE20</accession>
<dbReference type="SUPFAM" id="SSF46894">
    <property type="entry name" value="C-terminal effector domain of the bipartite response regulators"/>
    <property type="match status" value="1"/>
</dbReference>
<keyword evidence="2" id="KW-0238">DNA-binding</keyword>
<protein>
    <submittedName>
        <fullName evidence="5">LuxR C-terminal-related transcriptional regulator</fullName>
    </submittedName>
</protein>
<evidence type="ECO:0000256" key="3">
    <source>
        <dbReference type="ARBA" id="ARBA00023163"/>
    </source>
</evidence>
<dbReference type="Proteomes" id="UP001236507">
    <property type="component" value="Unassembled WGS sequence"/>
</dbReference>
<dbReference type="InterPro" id="IPR036388">
    <property type="entry name" value="WH-like_DNA-bd_sf"/>
</dbReference>
<dbReference type="PANTHER" id="PTHR44688:SF16">
    <property type="entry name" value="DNA-BINDING TRANSCRIPTIONAL ACTIVATOR DEVR_DOSR"/>
    <property type="match status" value="1"/>
</dbReference>
<evidence type="ECO:0000256" key="1">
    <source>
        <dbReference type="ARBA" id="ARBA00023015"/>
    </source>
</evidence>
<keyword evidence="6" id="KW-1185">Reference proteome</keyword>
<dbReference type="RefSeq" id="WP_283346192.1">
    <property type="nucleotide sequence ID" value="NZ_JASHIF010000023.1"/>
</dbReference>
<evidence type="ECO:0000256" key="2">
    <source>
        <dbReference type="ARBA" id="ARBA00023125"/>
    </source>
</evidence>
<comment type="caution">
    <text evidence="5">The sequence shown here is derived from an EMBL/GenBank/DDBJ whole genome shotgun (WGS) entry which is preliminary data.</text>
</comment>
<dbReference type="SMART" id="SM00421">
    <property type="entry name" value="HTH_LUXR"/>
    <property type="match status" value="1"/>
</dbReference>
<evidence type="ECO:0000313" key="6">
    <source>
        <dbReference type="Proteomes" id="UP001236507"/>
    </source>
</evidence>
<dbReference type="Pfam" id="PF00196">
    <property type="entry name" value="GerE"/>
    <property type="match status" value="1"/>
</dbReference>
<evidence type="ECO:0000313" key="5">
    <source>
        <dbReference type="EMBL" id="MDI9861842.1"/>
    </source>
</evidence>
<dbReference type="PROSITE" id="PS00622">
    <property type="entry name" value="HTH_LUXR_1"/>
    <property type="match status" value="1"/>
</dbReference>
<dbReference type="PRINTS" id="PR00038">
    <property type="entry name" value="HTHLUXR"/>
</dbReference>
<proteinExistence type="predicted"/>
<dbReference type="EMBL" id="JASHIF010000023">
    <property type="protein sequence ID" value="MDI9861842.1"/>
    <property type="molecule type" value="Genomic_DNA"/>
</dbReference>
<sequence>MPTQPTHFELFKQLWHSGNLEEKPEKVQHFMTFHPLFHETLRMQGTALAVLDINTMKYPLILGDVQKVCGWSTEYFYDVGVQGYVEQYPEEDQAGLIHISREIGNYSSQIPAENMNQLRVIYDYRMKGSDGKIRRVCQESMALSVDETGKITYFVAFVSEITNVKRDGKQHLYLSGGKQSKLFEIDSKTNECIQLESLSQRELEIAQLMGQGYLSKEISDKLFIANNTVNTHRQNMLRKTNFYDANELINFLRVYRII</sequence>